<organism evidence="3 4">
    <name type="scientific">Amblyomma americanum</name>
    <name type="common">Lone star tick</name>
    <dbReference type="NCBI Taxonomy" id="6943"/>
    <lineage>
        <taxon>Eukaryota</taxon>
        <taxon>Metazoa</taxon>
        <taxon>Ecdysozoa</taxon>
        <taxon>Arthropoda</taxon>
        <taxon>Chelicerata</taxon>
        <taxon>Arachnida</taxon>
        <taxon>Acari</taxon>
        <taxon>Parasitiformes</taxon>
        <taxon>Ixodida</taxon>
        <taxon>Ixodoidea</taxon>
        <taxon>Ixodidae</taxon>
        <taxon>Amblyomminae</taxon>
        <taxon>Amblyomma</taxon>
    </lineage>
</organism>
<dbReference type="InterPro" id="IPR053103">
    <property type="entry name" value="IDLSRF-like_peptide"/>
</dbReference>
<gene>
    <name evidence="3" type="ORF">V5799_026382</name>
</gene>
<reference evidence="3 4" key="1">
    <citation type="journal article" date="2023" name="Arcadia Sci">
        <title>De novo assembly of a long-read Amblyomma americanum tick genome.</title>
        <authorList>
            <person name="Chou S."/>
            <person name="Poskanzer K.E."/>
            <person name="Rollins M."/>
            <person name="Thuy-Boun P.S."/>
        </authorList>
    </citation>
    <scope>NUCLEOTIDE SEQUENCE [LARGE SCALE GENOMIC DNA]</scope>
    <source>
        <strain evidence="3">F_SG_1</strain>
        <tissue evidence="3">Salivary glands</tissue>
    </source>
</reference>
<evidence type="ECO:0000313" key="4">
    <source>
        <dbReference type="Proteomes" id="UP001321473"/>
    </source>
</evidence>
<dbReference type="CDD" id="cd00112">
    <property type="entry name" value="LDLa"/>
    <property type="match status" value="3"/>
</dbReference>
<dbReference type="InterPro" id="IPR036055">
    <property type="entry name" value="LDL_receptor-like_sf"/>
</dbReference>
<accession>A0AAQ4DIR1</accession>
<dbReference type="Gene3D" id="4.10.400.10">
    <property type="entry name" value="Low-density Lipoprotein Receptor"/>
    <property type="match status" value="3"/>
</dbReference>
<keyword evidence="4" id="KW-1185">Reference proteome</keyword>
<dbReference type="PANTHER" id="PTHR20967:SF0">
    <property type="entry name" value="PROHORMONE-4"/>
    <property type="match status" value="1"/>
</dbReference>
<protein>
    <recommendedName>
        <fullName evidence="5">Low-density lipoprotein receptor</fullName>
    </recommendedName>
</protein>
<evidence type="ECO:0000256" key="1">
    <source>
        <dbReference type="ARBA" id="ARBA00023157"/>
    </source>
</evidence>
<dbReference type="PANTHER" id="PTHR20967">
    <property type="entry name" value="PROHORMONE-4"/>
    <property type="match status" value="1"/>
</dbReference>
<comment type="caution">
    <text evidence="2">Lacks conserved residue(s) required for the propagation of feature annotation.</text>
</comment>
<comment type="caution">
    <text evidence="3">The sequence shown here is derived from an EMBL/GenBank/DDBJ whole genome shotgun (WGS) entry which is preliminary data.</text>
</comment>
<dbReference type="PRINTS" id="PR00261">
    <property type="entry name" value="LDLRECEPTOR"/>
</dbReference>
<dbReference type="Proteomes" id="UP001321473">
    <property type="component" value="Unassembled WGS sequence"/>
</dbReference>
<evidence type="ECO:0000313" key="3">
    <source>
        <dbReference type="EMBL" id="KAK8762351.1"/>
    </source>
</evidence>
<dbReference type="EMBL" id="JARKHS020030164">
    <property type="protein sequence ID" value="KAK8762351.1"/>
    <property type="molecule type" value="Genomic_DNA"/>
</dbReference>
<dbReference type="SUPFAM" id="SSF57424">
    <property type="entry name" value="LDL receptor-like module"/>
    <property type="match status" value="3"/>
</dbReference>
<dbReference type="Pfam" id="PF00057">
    <property type="entry name" value="Ldl_recept_a"/>
    <property type="match status" value="3"/>
</dbReference>
<name>A0AAQ4DIR1_AMBAM</name>
<evidence type="ECO:0008006" key="5">
    <source>
        <dbReference type="Google" id="ProtNLM"/>
    </source>
</evidence>
<dbReference type="InterPro" id="IPR002172">
    <property type="entry name" value="LDrepeatLR_classA_rpt"/>
</dbReference>
<proteinExistence type="predicted"/>
<dbReference type="AlphaFoldDB" id="A0AAQ4DIR1"/>
<feature type="disulfide bond" evidence="2">
    <location>
        <begin position="82"/>
        <end position="97"/>
    </location>
</feature>
<evidence type="ECO:0000256" key="2">
    <source>
        <dbReference type="PROSITE-ProRule" id="PRU00124"/>
    </source>
</evidence>
<sequence>MRRIWPETSAPGGLRIENIMKPELRSVPTSLRFTSTLVFLTAILSSATSYVVPSAAEVPHSCTEKQFKCSTEDQCVAWVQLCDGTQHCSDGSDENVCGNNVTCSEGEHRCRGGGPCIPATLRCDGDQDCADGSDEHEDICQNSASKTCDPDSGSLRLLASGIERRPRREQLSAHPVAFRSSRFVEPHTWPLMGRIWPETSTPGGLHIVNIMKAELRSVPTSLRFTSTLVFLTAILSSATSYVVPSAAEVPHSCTEKQFKCSTGDQCVAWAQICDGTQHCSDGSDENICSNNVTCSEGEYRCRGGGRYGDYFIRENQRRLSGFRHSDFQSRYH</sequence>
<feature type="disulfide bond" evidence="2">
    <location>
        <begin position="273"/>
        <end position="288"/>
    </location>
</feature>
<dbReference type="InterPro" id="IPR023415">
    <property type="entry name" value="LDLR_class-A_CS"/>
</dbReference>
<keyword evidence="1 2" id="KW-1015">Disulfide bond</keyword>
<dbReference type="SMART" id="SM00192">
    <property type="entry name" value="LDLa"/>
    <property type="match status" value="3"/>
</dbReference>
<dbReference type="PROSITE" id="PS01209">
    <property type="entry name" value="LDLRA_1"/>
    <property type="match status" value="2"/>
</dbReference>
<dbReference type="PROSITE" id="PS50068">
    <property type="entry name" value="LDLRA_2"/>
    <property type="match status" value="3"/>
</dbReference>